<sequence>MNTSIEMDFRTILLNHNKKDFKYLLAVSGGVDSMVLLDMFRKTSTNFQVAHCNFQLRGDDSLGDEQFVREYCGKHTIPFHSVKFDVENFKSTGNYSTEMACRILRYNWFEEIMQTNRLDFLVTAHHLNDNIETFIINLSRGTGLKGLVGMKISAENIFRPLLSTTKENILHYANSEGLSWREDYTNQTDEYIRNKIRHHIAPFLNEIHPNFETNFNKTLSFINDAQSFIEGQMENIRKRIIYDEEQSAIEIETLNSLDNMNFVQYYLFERYGFKDVDLINKLKCSENSSELTSQYYRLIKNRDFLILSKKSIEETDEIIIKQDEIKIKSLNLKFIRSNSKLENATECINADNIKFPLRFRKVKVGDYFFPLGMQGQKKMISKFFKDLKLSKIEKENAWLLVDNLDQIIWVVNYRLDERFKMKENIKNYLNIIVC</sequence>
<keyword evidence="4 8" id="KW-0819">tRNA processing</keyword>
<evidence type="ECO:0000259" key="9">
    <source>
        <dbReference type="SMART" id="SM00977"/>
    </source>
</evidence>
<dbReference type="PANTHER" id="PTHR43033:SF1">
    <property type="entry name" value="TRNA(ILE)-LYSIDINE SYNTHASE-RELATED"/>
    <property type="match status" value="1"/>
</dbReference>
<dbReference type="AlphaFoldDB" id="A0A8J7K2W1"/>
<reference evidence="10" key="1">
    <citation type="submission" date="2020-10" db="EMBL/GenBank/DDBJ databases">
        <authorList>
            <person name="Lu T."/>
            <person name="Wang Q."/>
            <person name="Han X."/>
        </authorList>
    </citation>
    <scope>NUCLEOTIDE SEQUENCE</scope>
    <source>
        <strain evidence="10">WQ 117</strain>
    </source>
</reference>
<dbReference type="GO" id="GO:0006400">
    <property type="term" value="P:tRNA modification"/>
    <property type="evidence" value="ECO:0007669"/>
    <property type="project" value="UniProtKB-UniRule"/>
</dbReference>
<comment type="subcellular location">
    <subcellularLocation>
        <location evidence="1 8">Cytoplasm</location>
    </subcellularLocation>
</comment>
<evidence type="ECO:0000256" key="4">
    <source>
        <dbReference type="ARBA" id="ARBA00022694"/>
    </source>
</evidence>
<organism evidence="10 11">
    <name type="scientific">Faecalibacter rhinopitheci</name>
    <dbReference type="NCBI Taxonomy" id="2779678"/>
    <lineage>
        <taxon>Bacteria</taxon>
        <taxon>Pseudomonadati</taxon>
        <taxon>Bacteroidota</taxon>
        <taxon>Flavobacteriia</taxon>
        <taxon>Flavobacteriales</taxon>
        <taxon>Weeksellaceae</taxon>
        <taxon>Faecalibacter</taxon>
    </lineage>
</organism>
<evidence type="ECO:0000256" key="8">
    <source>
        <dbReference type="HAMAP-Rule" id="MF_01161"/>
    </source>
</evidence>
<dbReference type="HAMAP" id="MF_01161">
    <property type="entry name" value="tRNA_Ile_lys_synt"/>
    <property type="match status" value="1"/>
</dbReference>
<keyword evidence="11" id="KW-1185">Reference proteome</keyword>
<evidence type="ECO:0000256" key="7">
    <source>
        <dbReference type="ARBA" id="ARBA00048539"/>
    </source>
</evidence>
<gene>
    <name evidence="8 10" type="primary">tilS</name>
    <name evidence="10" type="ORF">IM532_00080</name>
</gene>
<comment type="function">
    <text evidence="8">Ligates lysine onto the cytidine present at position 34 of the AUA codon-specific tRNA(Ile) that contains the anticodon CAU, in an ATP-dependent manner. Cytidine is converted to lysidine, thus changing the amino acid specificity of the tRNA from methionine to isoleucine.</text>
</comment>
<name>A0A8J7K2W1_9FLAO</name>
<dbReference type="EC" id="6.3.4.19" evidence="8"/>
<dbReference type="GO" id="GO:0005737">
    <property type="term" value="C:cytoplasm"/>
    <property type="evidence" value="ECO:0007669"/>
    <property type="project" value="UniProtKB-SubCell"/>
</dbReference>
<evidence type="ECO:0000313" key="11">
    <source>
        <dbReference type="Proteomes" id="UP000608754"/>
    </source>
</evidence>
<evidence type="ECO:0000256" key="6">
    <source>
        <dbReference type="ARBA" id="ARBA00022840"/>
    </source>
</evidence>
<proteinExistence type="inferred from homology"/>
<dbReference type="InterPro" id="IPR011063">
    <property type="entry name" value="TilS/TtcA_N"/>
</dbReference>
<dbReference type="InterPro" id="IPR012796">
    <property type="entry name" value="Lysidine-tRNA-synth_C"/>
</dbReference>
<protein>
    <recommendedName>
        <fullName evidence="8">tRNA(Ile)-lysidine synthase</fullName>
        <ecNumber evidence="8">6.3.4.19</ecNumber>
    </recommendedName>
    <alternativeName>
        <fullName evidence="8">tRNA(Ile)-2-lysyl-cytidine synthase</fullName>
    </alternativeName>
    <alternativeName>
        <fullName evidence="8">tRNA(Ile)-lysidine synthetase</fullName>
    </alternativeName>
</protein>
<dbReference type="InterPro" id="IPR012795">
    <property type="entry name" value="tRNA_Ile_lys_synt_N"/>
</dbReference>
<comment type="domain">
    <text evidence="8">The N-terminal region contains the highly conserved SGGXDS motif, predicted to be a P-loop motif involved in ATP binding.</text>
</comment>
<keyword evidence="5 8" id="KW-0547">Nucleotide-binding</keyword>
<keyword evidence="2 8" id="KW-0963">Cytoplasm</keyword>
<evidence type="ECO:0000313" key="10">
    <source>
        <dbReference type="EMBL" id="MBF0595868.1"/>
    </source>
</evidence>
<dbReference type="CDD" id="cd01992">
    <property type="entry name" value="TilS_N"/>
    <property type="match status" value="1"/>
</dbReference>
<accession>A0A8J7K2W1</accession>
<evidence type="ECO:0000256" key="5">
    <source>
        <dbReference type="ARBA" id="ARBA00022741"/>
    </source>
</evidence>
<keyword evidence="3 8" id="KW-0436">Ligase</keyword>
<feature type="domain" description="Lysidine-tRNA(Ile) synthetase C-terminal" evidence="9">
    <location>
        <begin position="357"/>
        <end position="431"/>
    </location>
</feature>
<dbReference type="InterPro" id="IPR014729">
    <property type="entry name" value="Rossmann-like_a/b/a_fold"/>
</dbReference>
<comment type="similarity">
    <text evidence="8">Belongs to the tRNA(Ile)-lysidine synthase family.</text>
</comment>
<dbReference type="Proteomes" id="UP000608754">
    <property type="component" value="Unassembled WGS sequence"/>
</dbReference>
<dbReference type="SMART" id="SM00977">
    <property type="entry name" value="TilS_C"/>
    <property type="match status" value="1"/>
</dbReference>
<feature type="binding site" evidence="8">
    <location>
        <begin position="28"/>
        <end position="33"/>
    </location>
    <ligand>
        <name>ATP</name>
        <dbReference type="ChEBI" id="CHEBI:30616"/>
    </ligand>
</feature>
<dbReference type="SUPFAM" id="SSF56037">
    <property type="entry name" value="PheT/TilS domain"/>
    <property type="match status" value="1"/>
</dbReference>
<evidence type="ECO:0000256" key="1">
    <source>
        <dbReference type="ARBA" id="ARBA00004496"/>
    </source>
</evidence>
<dbReference type="GO" id="GO:0005524">
    <property type="term" value="F:ATP binding"/>
    <property type="evidence" value="ECO:0007669"/>
    <property type="project" value="UniProtKB-UniRule"/>
</dbReference>
<dbReference type="GO" id="GO:0032267">
    <property type="term" value="F:tRNA(Ile)-lysidine synthase activity"/>
    <property type="evidence" value="ECO:0007669"/>
    <property type="project" value="UniProtKB-EC"/>
</dbReference>
<dbReference type="PANTHER" id="PTHR43033">
    <property type="entry name" value="TRNA(ILE)-LYSIDINE SYNTHASE-RELATED"/>
    <property type="match status" value="1"/>
</dbReference>
<dbReference type="SUPFAM" id="SSF52402">
    <property type="entry name" value="Adenine nucleotide alpha hydrolases-like"/>
    <property type="match status" value="1"/>
</dbReference>
<dbReference type="InterPro" id="IPR012094">
    <property type="entry name" value="tRNA_Ile_lys_synt"/>
</dbReference>
<evidence type="ECO:0000256" key="3">
    <source>
        <dbReference type="ARBA" id="ARBA00022598"/>
    </source>
</evidence>
<dbReference type="RefSeq" id="WP_194181403.1">
    <property type="nucleotide sequence ID" value="NZ_JADGIK010000001.1"/>
</dbReference>
<dbReference type="Pfam" id="PF01171">
    <property type="entry name" value="ATP_bind_3"/>
    <property type="match status" value="1"/>
</dbReference>
<keyword evidence="6 8" id="KW-0067">ATP-binding</keyword>
<evidence type="ECO:0000256" key="2">
    <source>
        <dbReference type="ARBA" id="ARBA00022490"/>
    </source>
</evidence>
<comment type="caution">
    <text evidence="10">The sequence shown here is derived from an EMBL/GenBank/DDBJ whole genome shotgun (WGS) entry which is preliminary data.</text>
</comment>
<dbReference type="NCBIfam" id="TIGR02432">
    <property type="entry name" value="lysidine_TilS_N"/>
    <property type="match status" value="1"/>
</dbReference>
<dbReference type="EMBL" id="JADGIK010000001">
    <property type="protein sequence ID" value="MBF0595868.1"/>
    <property type="molecule type" value="Genomic_DNA"/>
</dbReference>
<dbReference type="Gene3D" id="3.40.50.620">
    <property type="entry name" value="HUPs"/>
    <property type="match status" value="1"/>
</dbReference>
<comment type="catalytic activity">
    <reaction evidence="7 8">
        <text>cytidine(34) in tRNA(Ile2) + L-lysine + ATP = lysidine(34) in tRNA(Ile2) + AMP + diphosphate + H(+)</text>
        <dbReference type="Rhea" id="RHEA:43744"/>
        <dbReference type="Rhea" id="RHEA-COMP:10625"/>
        <dbReference type="Rhea" id="RHEA-COMP:10670"/>
        <dbReference type="ChEBI" id="CHEBI:15378"/>
        <dbReference type="ChEBI" id="CHEBI:30616"/>
        <dbReference type="ChEBI" id="CHEBI:32551"/>
        <dbReference type="ChEBI" id="CHEBI:33019"/>
        <dbReference type="ChEBI" id="CHEBI:82748"/>
        <dbReference type="ChEBI" id="CHEBI:83665"/>
        <dbReference type="ChEBI" id="CHEBI:456215"/>
        <dbReference type="EC" id="6.3.4.19"/>
    </reaction>
</comment>